<gene>
    <name evidence="10" type="ORF">AQUCO_02500360v1</name>
</gene>
<dbReference type="GO" id="GO:0003700">
    <property type="term" value="F:DNA-binding transcription factor activity"/>
    <property type="evidence" value="ECO:0007669"/>
    <property type="project" value="InterPro"/>
</dbReference>
<feature type="compositionally biased region" description="Polar residues" evidence="8">
    <location>
        <begin position="79"/>
        <end position="91"/>
    </location>
</feature>
<evidence type="ECO:0000256" key="4">
    <source>
        <dbReference type="ARBA" id="ARBA00022833"/>
    </source>
</evidence>
<accession>A0A2G5DAP4</accession>
<dbReference type="Pfam" id="PF13912">
    <property type="entry name" value="zf-C2H2_6"/>
    <property type="match status" value="2"/>
</dbReference>
<dbReference type="InterPro" id="IPR036236">
    <property type="entry name" value="Znf_C2H2_sf"/>
</dbReference>
<evidence type="ECO:0000313" key="11">
    <source>
        <dbReference type="Proteomes" id="UP000230069"/>
    </source>
</evidence>
<dbReference type="PROSITE" id="PS50157">
    <property type="entry name" value="ZINC_FINGER_C2H2_2"/>
    <property type="match status" value="2"/>
</dbReference>
<feature type="region of interest" description="Disordered" evidence="8">
    <location>
        <begin position="65"/>
        <end position="98"/>
    </location>
</feature>
<dbReference type="SUPFAM" id="SSF57667">
    <property type="entry name" value="beta-beta-alpha zinc fingers"/>
    <property type="match status" value="1"/>
</dbReference>
<dbReference type="OrthoDB" id="9411774at2759"/>
<dbReference type="EMBL" id="KZ305042">
    <property type="protein sequence ID" value="PIA40598.1"/>
    <property type="molecule type" value="Genomic_DNA"/>
</dbReference>
<evidence type="ECO:0000313" key="10">
    <source>
        <dbReference type="EMBL" id="PIA40598.1"/>
    </source>
</evidence>
<sequence length="481" mass="52806">MRDQSDRQRMGPPIATAVIMDKPPPSLVRDDKIDSGSVDTATTDFCCRPILPDVEKYSWSVKAKRGRRRLRGKDHKIGYQQQTHPHQLQNSHGEEDDQDLLKKRKRLDELETDDDNTDFTSITSKKQRIDEGEVEYIKMELDKVEQEEATSVRSRPELDEKEVVNMVSSAGNYKDDAIESTRIETSNSNHGMLSHDALGTELPLKSKAYSVCEGTSMFGLKQKKKAVSSCESQHTCTTCNKSFSSHQALGGHRSSHCIKKVKDGAAVMEEGSQSVIVANSRPKVGNHRCNQCDKSFPTGQALGGHKRCHFNGSMMIGAPISSISSLATIAENGFSGIGPVKEFNFSNKSFPRHQALGGHDAHQSVASVLNEPPTPATSSQATTQEHNLSETGNGKEIDLYCHEPFQIDQALRTHNNVALSPKAIKLLTSATTSQATTEENVHSQADDRGIALAFDLNEMPVMEGEGNNLGTPTDASCSYRH</sequence>
<dbReference type="GO" id="GO:0000976">
    <property type="term" value="F:transcription cis-regulatory region binding"/>
    <property type="evidence" value="ECO:0007669"/>
    <property type="project" value="TreeGrafter"/>
</dbReference>
<dbReference type="GO" id="GO:0005634">
    <property type="term" value="C:nucleus"/>
    <property type="evidence" value="ECO:0007669"/>
    <property type="project" value="TreeGrafter"/>
</dbReference>
<keyword evidence="2" id="KW-0677">Repeat</keyword>
<evidence type="ECO:0000256" key="1">
    <source>
        <dbReference type="ARBA" id="ARBA00022723"/>
    </source>
</evidence>
<dbReference type="GO" id="GO:0008270">
    <property type="term" value="F:zinc ion binding"/>
    <property type="evidence" value="ECO:0007669"/>
    <property type="project" value="UniProtKB-KW"/>
</dbReference>
<evidence type="ECO:0000256" key="8">
    <source>
        <dbReference type="SAM" id="MobiDB-lite"/>
    </source>
</evidence>
<name>A0A2G5DAP4_AQUCA</name>
<dbReference type="PROSITE" id="PS00028">
    <property type="entry name" value="ZINC_FINGER_C2H2_1"/>
    <property type="match status" value="2"/>
</dbReference>
<dbReference type="Proteomes" id="UP000230069">
    <property type="component" value="Unassembled WGS sequence"/>
</dbReference>
<dbReference type="Gene3D" id="3.30.160.60">
    <property type="entry name" value="Classic Zinc Finger"/>
    <property type="match status" value="1"/>
</dbReference>
<dbReference type="AlphaFoldDB" id="A0A2G5DAP4"/>
<evidence type="ECO:0000256" key="7">
    <source>
        <dbReference type="PROSITE-ProRule" id="PRU00042"/>
    </source>
</evidence>
<keyword evidence="11" id="KW-1185">Reference proteome</keyword>
<organism evidence="10 11">
    <name type="scientific">Aquilegia coerulea</name>
    <name type="common">Rocky mountain columbine</name>
    <dbReference type="NCBI Taxonomy" id="218851"/>
    <lineage>
        <taxon>Eukaryota</taxon>
        <taxon>Viridiplantae</taxon>
        <taxon>Streptophyta</taxon>
        <taxon>Embryophyta</taxon>
        <taxon>Tracheophyta</taxon>
        <taxon>Spermatophyta</taxon>
        <taxon>Magnoliopsida</taxon>
        <taxon>Ranunculales</taxon>
        <taxon>Ranunculaceae</taxon>
        <taxon>Thalictroideae</taxon>
        <taxon>Aquilegia</taxon>
    </lineage>
</organism>
<keyword evidence="3 7" id="KW-0863">Zinc-finger</keyword>
<dbReference type="PANTHER" id="PTHR45988">
    <property type="entry name" value="C2H2 TYPE ZINC FINGER TRANSCRIPTION FACTOR FAMILY-RELATED"/>
    <property type="match status" value="1"/>
</dbReference>
<feature type="region of interest" description="Disordered" evidence="8">
    <location>
        <begin position="1"/>
        <end position="35"/>
    </location>
</feature>
<feature type="domain" description="C2H2-type" evidence="9">
    <location>
        <begin position="234"/>
        <end position="261"/>
    </location>
</feature>
<protein>
    <recommendedName>
        <fullName evidence="9">C2H2-type domain-containing protein</fullName>
    </recommendedName>
</protein>
<feature type="domain" description="C2H2-type" evidence="9">
    <location>
        <begin position="287"/>
        <end position="309"/>
    </location>
</feature>
<dbReference type="InterPro" id="IPR013087">
    <property type="entry name" value="Znf_C2H2_type"/>
</dbReference>
<dbReference type="PANTHER" id="PTHR45988:SF18">
    <property type="entry name" value="C2H2-TYPE ZINC FINGER FAMILY PROTEIN"/>
    <property type="match status" value="1"/>
</dbReference>
<keyword evidence="1" id="KW-0479">Metal-binding</keyword>
<evidence type="ECO:0000256" key="5">
    <source>
        <dbReference type="ARBA" id="ARBA00023015"/>
    </source>
</evidence>
<evidence type="ECO:0000256" key="2">
    <source>
        <dbReference type="ARBA" id="ARBA00022737"/>
    </source>
</evidence>
<evidence type="ECO:0000256" key="3">
    <source>
        <dbReference type="ARBA" id="ARBA00022771"/>
    </source>
</evidence>
<keyword evidence="4" id="KW-0862">Zinc</keyword>
<dbReference type="InterPro" id="IPR044653">
    <property type="entry name" value="AZF1/2/3-like"/>
</dbReference>
<feature type="compositionally biased region" description="Basic residues" evidence="8">
    <location>
        <begin position="65"/>
        <end position="74"/>
    </location>
</feature>
<evidence type="ECO:0000259" key="9">
    <source>
        <dbReference type="PROSITE" id="PS50157"/>
    </source>
</evidence>
<dbReference type="InParanoid" id="A0A2G5DAP4"/>
<dbReference type="STRING" id="218851.A0A2G5DAP4"/>
<proteinExistence type="predicted"/>
<keyword evidence="6" id="KW-0804">Transcription</keyword>
<dbReference type="SMART" id="SM00355">
    <property type="entry name" value="ZnF_C2H2"/>
    <property type="match status" value="2"/>
</dbReference>
<evidence type="ECO:0000256" key="6">
    <source>
        <dbReference type="ARBA" id="ARBA00023163"/>
    </source>
</evidence>
<reference evidence="10 11" key="1">
    <citation type="submission" date="2017-09" db="EMBL/GenBank/DDBJ databases">
        <title>WGS assembly of Aquilegia coerulea Goldsmith.</title>
        <authorList>
            <person name="Hodges S."/>
            <person name="Kramer E."/>
            <person name="Nordborg M."/>
            <person name="Tomkins J."/>
            <person name="Borevitz J."/>
            <person name="Derieg N."/>
            <person name="Yan J."/>
            <person name="Mihaltcheva S."/>
            <person name="Hayes R.D."/>
            <person name="Rokhsar D."/>
        </authorList>
    </citation>
    <scope>NUCLEOTIDE SEQUENCE [LARGE SCALE GENOMIC DNA]</scope>
    <source>
        <strain evidence="11">cv. Goldsmith</strain>
    </source>
</reference>
<keyword evidence="5" id="KW-0805">Transcription regulation</keyword>